<dbReference type="AlphaFoldDB" id="A0A6N7VG17"/>
<comment type="caution">
    <text evidence="2">The sequence shown here is derived from an EMBL/GenBank/DDBJ whole genome shotgun (WGS) entry which is preliminary data.</text>
</comment>
<organism evidence="2 3">
    <name type="scientific">Holdemanella porci</name>
    <dbReference type="NCBI Taxonomy" id="2652276"/>
    <lineage>
        <taxon>Bacteria</taxon>
        <taxon>Bacillati</taxon>
        <taxon>Bacillota</taxon>
        <taxon>Erysipelotrichia</taxon>
        <taxon>Erysipelotrichales</taxon>
        <taxon>Erysipelotrichaceae</taxon>
        <taxon>Holdemanella</taxon>
    </lineage>
</organism>
<evidence type="ECO:0000313" key="2">
    <source>
        <dbReference type="EMBL" id="MSS56079.1"/>
    </source>
</evidence>
<evidence type="ECO:0000256" key="1">
    <source>
        <dbReference type="ARBA" id="ARBA00009981"/>
    </source>
</evidence>
<dbReference type="GeneID" id="93158455"/>
<evidence type="ECO:0000313" key="3">
    <source>
        <dbReference type="Proteomes" id="UP000434241"/>
    </source>
</evidence>
<reference evidence="2 3" key="1">
    <citation type="submission" date="2019-08" db="EMBL/GenBank/DDBJ databases">
        <title>In-depth cultivation of the pig gut microbiome towards novel bacterial diversity and tailored functional studies.</title>
        <authorList>
            <person name="Wylensek D."/>
            <person name="Hitch T.C.A."/>
            <person name="Clavel T."/>
        </authorList>
    </citation>
    <scope>NUCLEOTIDE SEQUENCE [LARGE SCALE GENOMIC DNA]</scope>
    <source>
        <strain evidence="2 3">LKV-472-APC-3</strain>
    </source>
</reference>
<dbReference type="SUPFAM" id="SSF143120">
    <property type="entry name" value="YefM-like"/>
    <property type="match status" value="1"/>
</dbReference>
<dbReference type="RefSeq" id="WP_154555738.1">
    <property type="nucleotide sequence ID" value="NZ_VUMR01000013.1"/>
</dbReference>
<proteinExistence type="inferred from homology"/>
<dbReference type="InterPro" id="IPR036165">
    <property type="entry name" value="YefM-like_sf"/>
</dbReference>
<keyword evidence="3" id="KW-1185">Reference proteome</keyword>
<comment type="similarity">
    <text evidence="1">Belongs to the phD/YefM antitoxin family.</text>
</comment>
<dbReference type="EMBL" id="VUMR01000013">
    <property type="protein sequence ID" value="MSS56079.1"/>
    <property type="molecule type" value="Genomic_DNA"/>
</dbReference>
<gene>
    <name evidence="2" type="ORF">FYJ55_04000</name>
</gene>
<accession>A0A6N7VG17</accession>
<dbReference type="Proteomes" id="UP000434241">
    <property type="component" value="Unassembled WGS sequence"/>
</dbReference>
<sequence>MEIVPMRDLKNTVHIEKLCKDNGKVFVTKNGYGRLVVMDIDYYKSVFEELEEAKAMYEGLQQMYSGKLKDGIKVMEEMKDKYGI</sequence>
<name>A0A6N7VG17_9FIRM</name>
<protein>
    <submittedName>
        <fullName evidence="2">Type II toxin-antitoxin system Phd/YefM family antitoxin</fullName>
    </submittedName>
</protein>